<evidence type="ECO:0000259" key="3">
    <source>
        <dbReference type="Pfam" id="PF18818"/>
    </source>
</evidence>
<gene>
    <name evidence="4" type="ORF">KIF53_17525</name>
</gene>
<proteinExistence type="predicted"/>
<feature type="compositionally biased region" description="Low complexity" evidence="1">
    <location>
        <begin position="311"/>
        <end position="326"/>
    </location>
</feature>
<feature type="region of interest" description="Disordered" evidence="1">
    <location>
        <begin position="201"/>
        <end position="220"/>
    </location>
</feature>
<feature type="compositionally biased region" description="Basic residues" evidence="1">
    <location>
        <begin position="204"/>
        <end position="215"/>
    </location>
</feature>
<dbReference type="InterPro" id="IPR013610">
    <property type="entry name" value="ArdC_N"/>
</dbReference>
<dbReference type="InterPro" id="IPR041459">
    <property type="entry name" value="MPTase-PolyVal"/>
</dbReference>
<dbReference type="Pfam" id="PF08401">
    <property type="entry name" value="ArdcN"/>
    <property type="match status" value="1"/>
</dbReference>
<evidence type="ECO:0000313" key="4">
    <source>
        <dbReference type="EMBL" id="MBW8289438.1"/>
    </source>
</evidence>
<feature type="region of interest" description="Disordered" evidence="1">
    <location>
        <begin position="307"/>
        <end position="331"/>
    </location>
</feature>
<name>A0ABS7FJE9_9NEIS</name>
<evidence type="ECO:0000256" key="1">
    <source>
        <dbReference type="SAM" id="MobiDB-lite"/>
    </source>
</evidence>
<evidence type="ECO:0000313" key="5">
    <source>
        <dbReference type="Proteomes" id="UP000711178"/>
    </source>
</evidence>
<dbReference type="Proteomes" id="UP000711178">
    <property type="component" value="Unassembled WGS sequence"/>
</dbReference>
<dbReference type="EMBL" id="JAHDTB010000018">
    <property type="protein sequence ID" value="MBW8289438.1"/>
    <property type="molecule type" value="Genomic_DNA"/>
</dbReference>
<dbReference type="Pfam" id="PF18818">
    <property type="entry name" value="MPTase-PolyVal"/>
    <property type="match status" value="1"/>
</dbReference>
<organism evidence="4 5">
    <name type="scientific">Chromobacterium subtsugae</name>
    <dbReference type="NCBI Taxonomy" id="251747"/>
    <lineage>
        <taxon>Bacteria</taxon>
        <taxon>Pseudomonadati</taxon>
        <taxon>Pseudomonadota</taxon>
        <taxon>Betaproteobacteria</taxon>
        <taxon>Neisseriales</taxon>
        <taxon>Chromobacteriaceae</taxon>
        <taxon>Chromobacterium</taxon>
    </lineage>
</organism>
<feature type="region of interest" description="Disordered" evidence="1">
    <location>
        <begin position="623"/>
        <end position="650"/>
    </location>
</feature>
<accession>A0ABS7FJE9</accession>
<keyword evidence="5" id="KW-1185">Reference proteome</keyword>
<evidence type="ECO:0000259" key="2">
    <source>
        <dbReference type="Pfam" id="PF08401"/>
    </source>
</evidence>
<comment type="caution">
    <text evidence="4">The sequence shown here is derived from an EMBL/GenBank/DDBJ whole genome shotgun (WGS) entry which is preliminary data.</text>
</comment>
<feature type="domain" description="Polyvalent protein metallopeptidase" evidence="3">
    <location>
        <begin position="148"/>
        <end position="242"/>
    </location>
</feature>
<sequence>MMDRHPHGRRAYAQEAAQRIHEQVAALGAEHVFAAPLAGARHFNPLTGTVYQGINHLLLQSALPAASSDPRWLSYKQIQSLGLGLAPGARAGLLLFARPMQALTGPAGPALKGCSVFNGAQILGLPPLSAHPAAAHAGGGKLQQLVGAILGELGLREESGGAAAIYDPVGEIIRVPQAGYFRNMREYNAARLRKAAQWAAQHEKRPRAAKRRPRHHGPDDPLEELWAHIVSALLMGMIGFGAAMPADGRQLGGAIPLLQRMGEIDFMEWFHGAHQVEQVLGWLGQLSPTLARLMEIERQFVRGNLLEGGDTSAPQAQPSAATPETQIAGGQLADARETEREMAREARRHALLMDVALLTAPELAHQLASHFGAQQVLAETDAAIHEKFQHWAQGAVMGGMFDGAAAKARELFGMFLRERGEEVGHLLEKDGESQRQARMAAAIEMPSAGSAGKIAVIGGAEPAAPAREISIQPFRDGKGGWLKVGHQDVIELGLVRQIADDDSRMTPSAVYLAFREDAPHCDAQRLMDAVDAAGWKIQFQQYVESKDSQIRSYASYFAPLVGYMPKIGDKLKLVEGVASISSKSGSGGWVVSFDDAGKQRALSSGRFYDFIESVIEGDFLSPPAAGKPERAAAPQPKAGRPALDDAALGF</sequence>
<reference evidence="4 5" key="1">
    <citation type="submission" date="2021-05" db="EMBL/GenBank/DDBJ databases">
        <title>Draft Whole Genome Sequencing Of Biosensor Chromobacterium violaceum Strain CV026 Reveals A Regulatory RNA In Chromobacterium violaceum Phenotype Regulatory Network.</title>
        <authorList>
            <person name="Hong K.W."/>
            <person name="Chan K.G."/>
            <person name="Chang C.-Y."/>
        </authorList>
    </citation>
    <scope>NUCLEOTIDE SEQUENCE [LARGE SCALE GENOMIC DNA]</scope>
    <source>
        <strain evidence="4 5">ATCC 31532</strain>
    </source>
</reference>
<protein>
    <submittedName>
        <fullName evidence="4">DUF1738 domain-containing protein</fullName>
    </submittedName>
</protein>
<dbReference type="GeneID" id="89686289"/>
<dbReference type="RefSeq" id="WP_043580626.1">
    <property type="nucleotide sequence ID" value="NZ_CP142381.1"/>
</dbReference>
<feature type="domain" description="N-terminal" evidence="2">
    <location>
        <begin position="13"/>
        <end position="100"/>
    </location>
</feature>